<gene>
    <name evidence="2" type="ORF">K0M31_012765</name>
</gene>
<feature type="region of interest" description="Disordered" evidence="1">
    <location>
        <begin position="71"/>
        <end position="111"/>
    </location>
</feature>
<accession>A0AA40FJJ1</accession>
<reference evidence="2" key="1">
    <citation type="submission" date="2021-10" db="EMBL/GenBank/DDBJ databases">
        <title>Melipona bicolor Genome sequencing and assembly.</title>
        <authorList>
            <person name="Araujo N.S."/>
            <person name="Arias M.C."/>
        </authorList>
    </citation>
    <scope>NUCLEOTIDE SEQUENCE</scope>
    <source>
        <strain evidence="2">USP_2M_L1-L4_2017</strain>
        <tissue evidence="2">Whole body</tissue>
    </source>
</reference>
<evidence type="ECO:0000313" key="3">
    <source>
        <dbReference type="Proteomes" id="UP001177670"/>
    </source>
</evidence>
<proteinExistence type="predicted"/>
<dbReference type="AlphaFoldDB" id="A0AA40FJJ1"/>
<name>A0AA40FJJ1_9HYME</name>
<evidence type="ECO:0000256" key="1">
    <source>
        <dbReference type="SAM" id="MobiDB-lite"/>
    </source>
</evidence>
<sequence length="111" mass="13215">MSFERPNSPRAKRFEFQAQTRKLSRLARVKSSSSRTEKKFIFKRKIEGFQHLQDSKLTRLKKLQKLETFNSSKYPSNTKQDQVLRLSKTRHTHQNSLPETREKPRLATVVR</sequence>
<dbReference type="Proteomes" id="UP001177670">
    <property type="component" value="Unassembled WGS sequence"/>
</dbReference>
<evidence type="ECO:0000313" key="2">
    <source>
        <dbReference type="EMBL" id="KAK1120036.1"/>
    </source>
</evidence>
<dbReference type="EMBL" id="JAHYIQ010000033">
    <property type="protein sequence ID" value="KAK1120036.1"/>
    <property type="molecule type" value="Genomic_DNA"/>
</dbReference>
<feature type="compositionally biased region" description="Polar residues" evidence="1">
    <location>
        <begin position="71"/>
        <end position="81"/>
    </location>
</feature>
<comment type="caution">
    <text evidence="2">The sequence shown here is derived from an EMBL/GenBank/DDBJ whole genome shotgun (WGS) entry which is preliminary data.</text>
</comment>
<protein>
    <submittedName>
        <fullName evidence="2">Uncharacterized protein</fullName>
    </submittedName>
</protein>
<keyword evidence="3" id="KW-1185">Reference proteome</keyword>
<organism evidence="2 3">
    <name type="scientific">Melipona bicolor</name>
    <dbReference type="NCBI Taxonomy" id="60889"/>
    <lineage>
        <taxon>Eukaryota</taxon>
        <taxon>Metazoa</taxon>
        <taxon>Ecdysozoa</taxon>
        <taxon>Arthropoda</taxon>
        <taxon>Hexapoda</taxon>
        <taxon>Insecta</taxon>
        <taxon>Pterygota</taxon>
        <taxon>Neoptera</taxon>
        <taxon>Endopterygota</taxon>
        <taxon>Hymenoptera</taxon>
        <taxon>Apocrita</taxon>
        <taxon>Aculeata</taxon>
        <taxon>Apoidea</taxon>
        <taxon>Anthophila</taxon>
        <taxon>Apidae</taxon>
        <taxon>Melipona</taxon>
    </lineage>
</organism>